<comment type="caution">
    <text evidence="1">The sequence shown here is derived from an EMBL/GenBank/DDBJ whole genome shotgun (WGS) entry which is preliminary data.</text>
</comment>
<dbReference type="Proteomes" id="UP000552038">
    <property type="component" value="Unassembled WGS sequence"/>
</dbReference>
<sequence>MNKINPFRKTRALDESSADQVLTSIVRNQPFLSEWEIRREESFYTIDEQSRLLSEERIHMGRPYSYGAVE</sequence>
<organism evidence="1 2">
    <name type="scientific">Paenibacillus alvei</name>
    <name type="common">Bacillus alvei</name>
    <dbReference type="NCBI Taxonomy" id="44250"/>
    <lineage>
        <taxon>Bacteria</taxon>
        <taxon>Bacillati</taxon>
        <taxon>Bacillota</taxon>
        <taxon>Bacilli</taxon>
        <taxon>Bacillales</taxon>
        <taxon>Paenibacillaceae</taxon>
        <taxon>Paenibacillus</taxon>
    </lineage>
</organism>
<dbReference type="AlphaFoldDB" id="A0AAP7DJS3"/>
<dbReference type="RefSeq" id="WP_171417759.1">
    <property type="nucleotide sequence ID" value="NZ_JABFOR010000022.1"/>
</dbReference>
<accession>A0AAP7DJS3</accession>
<evidence type="ECO:0000313" key="1">
    <source>
        <dbReference type="EMBL" id="NOJ72220.1"/>
    </source>
</evidence>
<reference evidence="1 2" key="1">
    <citation type="submission" date="2020-05" db="EMBL/GenBank/DDBJ databases">
        <title>Whole genome sequencing and identification of novel metabolites from Paenibacillus alvei strain JR949.</title>
        <authorList>
            <person name="Rajendhran J."/>
            <person name="Sree Pranav P."/>
            <person name="Mahalakshmi B."/>
            <person name="Karthikeyan R."/>
        </authorList>
    </citation>
    <scope>NUCLEOTIDE SEQUENCE [LARGE SCALE GENOMIC DNA]</scope>
    <source>
        <strain evidence="1 2">JR949</strain>
    </source>
</reference>
<evidence type="ECO:0000313" key="2">
    <source>
        <dbReference type="Proteomes" id="UP000552038"/>
    </source>
</evidence>
<gene>
    <name evidence="1" type="ORF">HMI46_16850</name>
</gene>
<protein>
    <submittedName>
        <fullName evidence="1">Uncharacterized protein</fullName>
    </submittedName>
</protein>
<dbReference type="EMBL" id="JABFOR010000022">
    <property type="protein sequence ID" value="NOJ72220.1"/>
    <property type="molecule type" value="Genomic_DNA"/>
</dbReference>
<proteinExistence type="predicted"/>
<name>A0AAP7DJS3_PAEAL</name>